<evidence type="ECO:0000313" key="2">
    <source>
        <dbReference type="EMBL" id="ATG97352.1"/>
    </source>
</evidence>
<proteinExistence type="inferred from homology"/>
<comment type="similarity">
    <text evidence="1">Belongs to the RecO family.</text>
</comment>
<dbReference type="GO" id="GO:0043590">
    <property type="term" value="C:bacterial nucleoid"/>
    <property type="evidence" value="ECO:0007669"/>
    <property type="project" value="TreeGrafter"/>
</dbReference>
<dbReference type="InterPro" id="IPR022572">
    <property type="entry name" value="DNA_rep/recomb_RecO_N"/>
</dbReference>
<dbReference type="OrthoDB" id="404042at2"/>
<sequence>MKEIEGYVIKTEDFADKDKILTIFTKEHGVLGVVALGVKKQESKNKFGTQLFAKSSFEIFKSNLNRLSKLKKAHLIKNNFKISESYFNYVLATIVSNVTIAFFQPNEKSFEYYRLLDWIITKLDNNQFPLKNFAIYLFRALKFNNSTWDLYHCVKCEKKLNNAIYFKIDEYGVLCEEDYISLRNKDGIITDPEFIETLKEINSKPVGELDNISLNIEQAILIINILLEYYESILGVWSPAFKELKSQSFM</sequence>
<reference evidence="2 3" key="1">
    <citation type="submission" date="2017-09" db="EMBL/GenBank/DDBJ databases">
        <title>SPAdes assembly of the Mesoplasma lactucae genome.</title>
        <authorList>
            <person name="Knight T.F."/>
            <person name="Rubinstein R."/>
            <person name="Citino T."/>
        </authorList>
    </citation>
    <scope>NUCLEOTIDE SEQUENCE [LARGE SCALE GENOMIC DNA]</scope>
    <source>
        <strain evidence="2 3">831-C4</strain>
    </source>
</reference>
<gene>
    <name evidence="1 2" type="primary">recO</name>
    <name evidence="2" type="ORF">CP520_01090</name>
</gene>
<evidence type="ECO:0000313" key="3">
    <source>
        <dbReference type="Proteomes" id="UP000232227"/>
    </source>
</evidence>
<dbReference type="HAMAP" id="MF_00201">
    <property type="entry name" value="RecO"/>
    <property type="match status" value="1"/>
</dbReference>
<accession>A0A291IR60</accession>
<dbReference type="NCBIfam" id="TIGR00613">
    <property type="entry name" value="reco"/>
    <property type="match status" value="1"/>
</dbReference>
<dbReference type="Pfam" id="PF11967">
    <property type="entry name" value="RecO_N"/>
    <property type="match status" value="1"/>
</dbReference>
<name>A0A291IR60_9MOLU</name>
<dbReference type="KEGG" id="mlac:CP520_01090"/>
<protein>
    <recommendedName>
        <fullName evidence="1">DNA repair protein RecO</fullName>
    </recommendedName>
    <alternativeName>
        <fullName evidence="1">Recombination protein O</fullName>
    </alternativeName>
</protein>
<dbReference type="PANTHER" id="PTHR33991">
    <property type="entry name" value="DNA REPAIR PROTEIN RECO"/>
    <property type="match status" value="1"/>
</dbReference>
<dbReference type="RefSeq" id="WP_096862640.1">
    <property type="nucleotide sequence ID" value="NZ_CP023668.1"/>
</dbReference>
<dbReference type="AlphaFoldDB" id="A0A291IR60"/>
<keyword evidence="3" id="KW-1185">Reference proteome</keyword>
<dbReference type="EMBL" id="CP023668">
    <property type="protein sequence ID" value="ATG97352.1"/>
    <property type="molecule type" value="Genomic_DNA"/>
</dbReference>
<dbReference type="Gene3D" id="2.40.50.140">
    <property type="entry name" value="Nucleic acid-binding proteins"/>
    <property type="match status" value="1"/>
</dbReference>
<dbReference type="GO" id="GO:0006310">
    <property type="term" value="P:DNA recombination"/>
    <property type="evidence" value="ECO:0007669"/>
    <property type="project" value="UniProtKB-UniRule"/>
</dbReference>
<comment type="function">
    <text evidence="1">Involved in DNA repair and RecF pathway recombination.</text>
</comment>
<dbReference type="SUPFAM" id="SSF50249">
    <property type="entry name" value="Nucleic acid-binding proteins"/>
    <property type="match status" value="1"/>
</dbReference>
<dbReference type="GO" id="GO:0006302">
    <property type="term" value="P:double-strand break repair"/>
    <property type="evidence" value="ECO:0007669"/>
    <property type="project" value="TreeGrafter"/>
</dbReference>
<dbReference type="InterPro" id="IPR037278">
    <property type="entry name" value="ARFGAP/RecO"/>
</dbReference>
<keyword evidence="1" id="KW-0227">DNA damage</keyword>
<dbReference type="PANTHER" id="PTHR33991:SF1">
    <property type="entry name" value="DNA REPAIR PROTEIN RECO"/>
    <property type="match status" value="1"/>
</dbReference>
<dbReference type="Proteomes" id="UP000232227">
    <property type="component" value="Chromosome"/>
</dbReference>
<keyword evidence="1" id="KW-0234">DNA repair</keyword>
<organism evidence="2 3">
    <name type="scientific">Mesoplasma lactucae ATCC 49193</name>
    <dbReference type="NCBI Taxonomy" id="81460"/>
    <lineage>
        <taxon>Bacteria</taxon>
        <taxon>Bacillati</taxon>
        <taxon>Mycoplasmatota</taxon>
        <taxon>Mollicutes</taxon>
        <taxon>Entomoplasmatales</taxon>
        <taxon>Entomoplasmataceae</taxon>
        <taxon>Mesoplasma</taxon>
    </lineage>
</organism>
<dbReference type="SUPFAM" id="SSF57863">
    <property type="entry name" value="ArfGap/RecO-like zinc finger"/>
    <property type="match status" value="1"/>
</dbReference>
<keyword evidence="1" id="KW-0233">DNA recombination</keyword>
<dbReference type="InterPro" id="IPR012340">
    <property type="entry name" value="NA-bd_OB-fold"/>
</dbReference>
<dbReference type="Pfam" id="PF02565">
    <property type="entry name" value="RecO_C"/>
    <property type="match status" value="1"/>
</dbReference>
<evidence type="ECO:0000256" key="1">
    <source>
        <dbReference type="HAMAP-Rule" id="MF_00201"/>
    </source>
</evidence>
<dbReference type="InterPro" id="IPR003717">
    <property type="entry name" value="RecO"/>
</dbReference>